<dbReference type="InterPro" id="IPR020942">
    <property type="entry name" value="Cyt_c_III_dom"/>
</dbReference>
<keyword evidence="5" id="KW-0249">Electron transport</keyword>
<feature type="domain" description="Class III cytochrome C" evidence="8">
    <location>
        <begin position="26"/>
        <end position="128"/>
    </location>
</feature>
<name>A0ABS0J1E4_9BACT</name>
<comment type="caution">
    <text evidence="9">The sequence shown here is derived from an EMBL/GenBank/DDBJ whole genome shotgun (WGS) entry which is preliminary data.</text>
</comment>
<keyword evidence="10" id="KW-1185">Reference proteome</keyword>
<dbReference type="RefSeq" id="WP_012612852.1">
    <property type="nucleotide sequence ID" value="NZ_VRYY01000090.1"/>
</dbReference>
<dbReference type="SUPFAM" id="SSF48695">
    <property type="entry name" value="Multiheme cytochromes"/>
    <property type="match status" value="1"/>
</dbReference>
<feature type="chain" id="PRO_5047056295" evidence="7">
    <location>
        <begin position="23"/>
        <end position="134"/>
    </location>
</feature>
<dbReference type="Proteomes" id="UP001194469">
    <property type="component" value="Unassembled WGS sequence"/>
</dbReference>
<evidence type="ECO:0000256" key="1">
    <source>
        <dbReference type="ARBA" id="ARBA00004196"/>
    </source>
</evidence>
<dbReference type="Gene3D" id="3.90.10.10">
    <property type="entry name" value="Cytochrome C3"/>
    <property type="match status" value="1"/>
</dbReference>
<dbReference type="InterPro" id="IPR036280">
    <property type="entry name" value="Multihaem_cyt_sf"/>
</dbReference>
<sequence length="134" mass="15149">MHRIRCLAAAFLLLLLPTALLAYEVPKEIIIKRPEKNQPMAAWVKPVTFPHGKHAVLNSCDSCHHEESDRTLGQFLPCTQCHNKPTVTETSSFYMAWHNDSTHSCLGCHRKMREAGKMPPLSCTRGCHKKTEAQ</sequence>
<evidence type="ECO:0000256" key="2">
    <source>
        <dbReference type="ARBA" id="ARBA00022448"/>
    </source>
</evidence>
<gene>
    <name evidence="9" type="ORF">FVW20_04185</name>
</gene>
<evidence type="ECO:0000313" key="9">
    <source>
        <dbReference type="EMBL" id="MBG3876247.1"/>
    </source>
</evidence>
<evidence type="ECO:0000256" key="7">
    <source>
        <dbReference type="SAM" id="SignalP"/>
    </source>
</evidence>
<reference evidence="9 10" key="1">
    <citation type="submission" date="2019-08" db="EMBL/GenBank/DDBJ databases">
        <authorList>
            <person name="Luo N."/>
        </authorList>
    </citation>
    <scope>NUCLEOTIDE SEQUENCE [LARGE SCALE GENOMIC DNA]</scope>
    <source>
        <strain evidence="9 10">NCIMB 9442</strain>
    </source>
</reference>
<evidence type="ECO:0000256" key="5">
    <source>
        <dbReference type="ARBA" id="ARBA00022982"/>
    </source>
</evidence>
<evidence type="ECO:0000256" key="3">
    <source>
        <dbReference type="ARBA" id="ARBA00022617"/>
    </source>
</evidence>
<keyword evidence="4" id="KW-0479">Metal-binding</keyword>
<proteinExistence type="predicted"/>
<dbReference type="EMBL" id="VRYY01000090">
    <property type="protein sequence ID" value="MBG3876247.1"/>
    <property type="molecule type" value="Genomic_DNA"/>
</dbReference>
<evidence type="ECO:0000256" key="4">
    <source>
        <dbReference type="ARBA" id="ARBA00022723"/>
    </source>
</evidence>
<dbReference type="Pfam" id="PF02085">
    <property type="entry name" value="Cytochrom_CIII"/>
    <property type="match status" value="1"/>
</dbReference>
<evidence type="ECO:0000259" key="8">
    <source>
        <dbReference type="Pfam" id="PF02085"/>
    </source>
</evidence>
<feature type="signal peptide" evidence="7">
    <location>
        <begin position="1"/>
        <end position="22"/>
    </location>
</feature>
<protein>
    <submittedName>
        <fullName evidence="9">Cytochrome c3 family protein</fullName>
    </submittedName>
</protein>
<keyword evidence="2" id="KW-0813">Transport</keyword>
<evidence type="ECO:0000256" key="6">
    <source>
        <dbReference type="ARBA" id="ARBA00023004"/>
    </source>
</evidence>
<accession>A0ABS0J1E4</accession>
<dbReference type="CDD" id="cd08168">
    <property type="entry name" value="Cytochrom_C3"/>
    <property type="match status" value="1"/>
</dbReference>
<keyword evidence="3" id="KW-0349">Heme</keyword>
<keyword evidence="6" id="KW-0408">Iron</keyword>
<keyword evidence="7" id="KW-0732">Signal</keyword>
<organism evidence="9 10">
    <name type="scientific">Nitratidesulfovibrio oxamicus</name>
    <dbReference type="NCBI Taxonomy" id="32016"/>
    <lineage>
        <taxon>Bacteria</taxon>
        <taxon>Pseudomonadati</taxon>
        <taxon>Thermodesulfobacteriota</taxon>
        <taxon>Desulfovibrionia</taxon>
        <taxon>Desulfovibrionales</taxon>
        <taxon>Desulfovibrionaceae</taxon>
        <taxon>Nitratidesulfovibrio</taxon>
    </lineage>
</organism>
<comment type="subcellular location">
    <subcellularLocation>
        <location evidence="1">Cell envelope</location>
    </subcellularLocation>
</comment>
<evidence type="ECO:0000313" key="10">
    <source>
        <dbReference type="Proteomes" id="UP001194469"/>
    </source>
</evidence>